<evidence type="ECO:0008006" key="4">
    <source>
        <dbReference type="Google" id="ProtNLM"/>
    </source>
</evidence>
<sequence>MKEKILAMLRSLFCDIEGSGLRVQPVIVDNASGDGIKEALEKEFSVWSPPSQSSPIKGEEEKRNPPPLVGGDKGRGVAFIDAGANVGFGRGNNLGLKKFDAKYYFIANPDLVLLETKPHTIERMYQFMEEHPRVGMVAPRLMLQSGDTQPSCMRFPRFLDQPIYRLGLQNKYDWARRRVAHLYMKDFDHSKTQPIDWATGAALFVRGEWAKQVGFFDERYFMYFEDTDLCRMFWSRGWPVYFKGDIVIQHGHERASARVPGLKSILFNPLTRVHIQSLLKYAWKWKGK</sequence>
<evidence type="ECO:0000256" key="1">
    <source>
        <dbReference type="SAM" id="MobiDB-lite"/>
    </source>
</evidence>
<comment type="caution">
    <text evidence="2">The sequence shown here is derived from an EMBL/GenBank/DDBJ whole genome shotgun (WGS) entry which is preliminary data.</text>
</comment>
<feature type="region of interest" description="Disordered" evidence="1">
    <location>
        <begin position="44"/>
        <end position="70"/>
    </location>
</feature>
<accession>A0A1F7URQ6</accession>
<dbReference type="InterPro" id="IPR029044">
    <property type="entry name" value="Nucleotide-diphossugar_trans"/>
</dbReference>
<evidence type="ECO:0000313" key="2">
    <source>
        <dbReference type="EMBL" id="OGL80925.1"/>
    </source>
</evidence>
<dbReference type="AlphaFoldDB" id="A0A1F7URQ6"/>
<dbReference type="Gene3D" id="3.90.550.10">
    <property type="entry name" value="Spore Coat Polysaccharide Biosynthesis Protein SpsA, Chain A"/>
    <property type="match status" value="1"/>
</dbReference>
<dbReference type="CDD" id="cd04186">
    <property type="entry name" value="GT_2_like_c"/>
    <property type="match status" value="1"/>
</dbReference>
<evidence type="ECO:0000313" key="3">
    <source>
        <dbReference type="Proteomes" id="UP000176897"/>
    </source>
</evidence>
<organism evidence="2 3">
    <name type="scientific">Candidatus Uhrbacteria bacterium RIFCSPLOWO2_01_FULL_47_24</name>
    <dbReference type="NCBI Taxonomy" id="1802401"/>
    <lineage>
        <taxon>Bacteria</taxon>
        <taxon>Candidatus Uhriibacteriota</taxon>
    </lineage>
</organism>
<dbReference type="SUPFAM" id="SSF53448">
    <property type="entry name" value="Nucleotide-diphospho-sugar transferases"/>
    <property type="match status" value="1"/>
</dbReference>
<dbReference type="Proteomes" id="UP000176897">
    <property type="component" value="Unassembled WGS sequence"/>
</dbReference>
<gene>
    <name evidence="2" type="ORF">A3B21_03085</name>
</gene>
<dbReference type="PANTHER" id="PTHR43179:SF7">
    <property type="entry name" value="RHAMNOSYLTRANSFERASE WBBL"/>
    <property type="match status" value="1"/>
</dbReference>
<reference evidence="2 3" key="1">
    <citation type="journal article" date="2016" name="Nat. Commun.">
        <title>Thousands of microbial genomes shed light on interconnected biogeochemical processes in an aquifer system.</title>
        <authorList>
            <person name="Anantharaman K."/>
            <person name="Brown C.T."/>
            <person name="Hug L.A."/>
            <person name="Sharon I."/>
            <person name="Castelle C.J."/>
            <person name="Probst A.J."/>
            <person name="Thomas B.C."/>
            <person name="Singh A."/>
            <person name="Wilkins M.J."/>
            <person name="Karaoz U."/>
            <person name="Brodie E.L."/>
            <person name="Williams K.H."/>
            <person name="Hubbard S.S."/>
            <person name="Banfield J.F."/>
        </authorList>
    </citation>
    <scope>NUCLEOTIDE SEQUENCE [LARGE SCALE GENOMIC DNA]</scope>
</reference>
<dbReference type="PANTHER" id="PTHR43179">
    <property type="entry name" value="RHAMNOSYLTRANSFERASE WBBL"/>
    <property type="match status" value="1"/>
</dbReference>
<dbReference type="EMBL" id="MGEJ01000012">
    <property type="protein sequence ID" value="OGL80925.1"/>
    <property type="molecule type" value="Genomic_DNA"/>
</dbReference>
<dbReference type="STRING" id="1802401.A3B21_03085"/>
<name>A0A1F7URQ6_9BACT</name>
<proteinExistence type="predicted"/>
<protein>
    <recommendedName>
        <fullName evidence="4">Glycosyltransferase 2-like domain-containing protein</fullName>
    </recommendedName>
</protein>